<dbReference type="EMBL" id="GBRH01277505">
    <property type="protein sequence ID" value="JAD20390.1"/>
    <property type="molecule type" value="Transcribed_RNA"/>
</dbReference>
<accession>A0A0A8Y4J2</accession>
<dbReference type="AlphaFoldDB" id="A0A0A8Y4J2"/>
<proteinExistence type="predicted"/>
<reference evidence="1" key="1">
    <citation type="submission" date="2014-09" db="EMBL/GenBank/DDBJ databases">
        <authorList>
            <person name="Magalhaes I.L.F."/>
            <person name="Oliveira U."/>
            <person name="Santos F.R."/>
            <person name="Vidigal T.H.D.A."/>
            <person name="Brescovit A.D."/>
            <person name="Santos A.J."/>
        </authorList>
    </citation>
    <scope>NUCLEOTIDE SEQUENCE</scope>
    <source>
        <tissue evidence="1">Shoot tissue taken approximately 20 cm above the soil surface</tissue>
    </source>
</reference>
<evidence type="ECO:0000313" key="1">
    <source>
        <dbReference type="EMBL" id="JAD20390.1"/>
    </source>
</evidence>
<name>A0A0A8Y4J2_ARUDO</name>
<organism evidence="1">
    <name type="scientific">Arundo donax</name>
    <name type="common">Giant reed</name>
    <name type="synonym">Donax arundinaceus</name>
    <dbReference type="NCBI Taxonomy" id="35708"/>
    <lineage>
        <taxon>Eukaryota</taxon>
        <taxon>Viridiplantae</taxon>
        <taxon>Streptophyta</taxon>
        <taxon>Embryophyta</taxon>
        <taxon>Tracheophyta</taxon>
        <taxon>Spermatophyta</taxon>
        <taxon>Magnoliopsida</taxon>
        <taxon>Liliopsida</taxon>
        <taxon>Poales</taxon>
        <taxon>Poaceae</taxon>
        <taxon>PACMAD clade</taxon>
        <taxon>Arundinoideae</taxon>
        <taxon>Arundineae</taxon>
        <taxon>Arundo</taxon>
    </lineage>
</organism>
<reference evidence="1" key="2">
    <citation type="journal article" date="2015" name="Data Brief">
        <title>Shoot transcriptome of the giant reed, Arundo donax.</title>
        <authorList>
            <person name="Barrero R.A."/>
            <person name="Guerrero F.D."/>
            <person name="Moolhuijzen P."/>
            <person name="Goolsby J.A."/>
            <person name="Tidwell J."/>
            <person name="Bellgard S.E."/>
            <person name="Bellgard M.I."/>
        </authorList>
    </citation>
    <scope>NUCLEOTIDE SEQUENCE</scope>
    <source>
        <tissue evidence="1">Shoot tissue taken approximately 20 cm above the soil surface</tissue>
    </source>
</reference>
<protein>
    <submittedName>
        <fullName evidence="1">Uncharacterized protein</fullName>
    </submittedName>
</protein>
<sequence>MCLEKNSFSRSLDSIQKYITQIDRSSHLKHESVIYYQK</sequence>